<dbReference type="Proteomes" id="UP000217790">
    <property type="component" value="Unassembled WGS sequence"/>
</dbReference>
<sequence length="101" mass="11295">MPRNPHRLDAYANKSSSFKPRLTSWRGDSSTLHPNEEARSILQAERGTAVLSTSWYSSPKVAVFYATETFTTGFIVLPTTPLRSNFPKYEAQLPKQTAMSA</sequence>
<evidence type="ECO:0000313" key="2">
    <source>
        <dbReference type="Proteomes" id="UP000217790"/>
    </source>
</evidence>
<gene>
    <name evidence="1" type="ORF">ARMGADRAFT_1087763</name>
</gene>
<accession>A0A2H3DA01</accession>
<keyword evidence="2" id="KW-1185">Reference proteome</keyword>
<evidence type="ECO:0000313" key="1">
    <source>
        <dbReference type="EMBL" id="PBK85093.1"/>
    </source>
</evidence>
<dbReference type="InParanoid" id="A0A2H3DA01"/>
<name>A0A2H3DA01_ARMGA</name>
<organism evidence="1 2">
    <name type="scientific">Armillaria gallica</name>
    <name type="common">Bulbous honey fungus</name>
    <name type="synonym">Armillaria bulbosa</name>
    <dbReference type="NCBI Taxonomy" id="47427"/>
    <lineage>
        <taxon>Eukaryota</taxon>
        <taxon>Fungi</taxon>
        <taxon>Dikarya</taxon>
        <taxon>Basidiomycota</taxon>
        <taxon>Agaricomycotina</taxon>
        <taxon>Agaricomycetes</taxon>
        <taxon>Agaricomycetidae</taxon>
        <taxon>Agaricales</taxon>
        <taxon>Marasmiineae</taxon>
        <taxon>Physalacriaceae</taxon>
        <taxon>Armillaria</taxon>
    </lineage>
</organism>
<proteinExistence type="predicted"/>
<reference evidence="2" key="1">
    <citation type="journal article" date="2017" name="Nat. Ecol. Evol.">
        <title>Genome expansion and lineage-specific genetic innovations in the forest pathogenic fungi Armillaria.</title>
        <authorList>
            <person name="Sipos G."/>
            <person name="Prasanna A.N."/>
            <person name="Walter M.C."/>
            <person name="O'Connor E."/>
            <person name="Balint B."/>
            <person name="Krizsan K."/>
            <person name="Kiss B."/>
            <person name="Hess J."/>
            <person name="Varga T."/>
            <person name="Slot J."/>
            <person name="Riley R."/>
            <person name="Boka B."/>
            <person name="Rigling D."/>
            <person name="Barry K."/>
            <person name="Lee J."/>
            <person name="Mihaltcheva S."/>
            <person name="LaButti K."/>
            <person name="Lipzen A."/>
            <person name="Waldron R."/>
            <person name="Moloney N.M."/>
            <person name="Sperisen C."/>
            <person name="Kredics L."/>
            <person name="Vagvoelgyi C."/>
            <person name="Patrignani A."/>
            <person name="Fitzpatrick D."/>
            <person name="Nagy I."/>
            <person name="Doyle S."/>
            <person name="Anderson J.B."/>
            <person name="Grigoriev I.V."/>
            <person name="Gueldener U."/>
            <person name="Muensterkoetter M."/>
            <person name="Nagy L.G."/>
        </authorList>
    </citation>
    <scope>NUCLEOTIDE SEQUENCE [LARGE SCALE GENOMIC DNA]</scope>
    <source>
        <strain evidence="2">Ar21-2</strain>
    </source>
</reference>
<dbReference type="EMBL" id="KZ293693">
    <property type="protein sequence ID" value="PBK85093.1"/>
    <property type="molecule type" value="Genomic_DNA"/>
</dbReference>
<protein>
    <submittedName>
        <fullName evidence="1">Uncharacterized protein</fullName>
    </submittedName>
</protein>
<dbReference type="AlphaFoldDB" id="A0A2H3DA01"/>